<evidence type="ECO:0000256" key="2">
    <source>
        <dbReference type="ARBA" id="ARBA00023015"/>
    </source>
</evidence>
<proteinExistence type="inferred from homology"/>
<evidence type="ECO:0000313" key="8">
    <source>
        <dbReference type="Proteomes" id="UP000295238"/>
    </source>
</evidence>
<dbReference type="SUPFAM" id="SSF88946">
    <property type="entry name" value="Sigma2 domain of RNA polymerase sigma factors"/>
    <property type="match status" value="1"/>
</dbReference>
<dbReference type="GO" id="GO:0003677">
    <property type="term" value="F:DNA binding"/>
    <property type="evidence" value="ECO:0007669"/>
    <property type="project" value="InterPro"/>
</dbReference>
<feature type="domain" description="RNA polymerase sigma-70 region 2" evidence="5">
    <location>
        <begin position="16"/>
        <end position="72"/>
    </location>
</feature>
<dbReference type="InterPro" id="IPR013325">
    <property type="entry name" value="RNA_pol_sigma_r2"/>
</dbReference>
<dbReference type="RefSeq" id="WP_133317476.1">
    <property type="nucleotide sequence ID" value="NZ_SMTL01000005.1"/>
</dbReference>
<dbReference type="Pfam" id="PF04542">
    <property type="entry name" value="Sigma70_r2"/>
    <property type="match status" value="1"/>
</dbReference>
<comment type="caution">
    <text evidence="7">The sequence shown here is derived from an EMBL/GenBank/DDBJ whole genome shotgun (WGS) entry which is preliminary data.</text>
</comment>
<accession>A0A4R5UB36</accession>
<keyword evidence="3" id="KW-0731">Sigma factor</keyword>
<dbReference type="SUPFAM" id="SSF88659">
    <property type="entry name" value="Sigma3 and sigma4 domains of RNA polymerase sigma factors"/>
    <property type="match status" value="1"/>
</dbReference>
<dbReference type="InterPro" id="IPR036388">
    <property type="entry name" value="WH-like_DNA-bd_sf"/>
</dbReference>
<dbReference type="InterPro" id="IPR014284">
    <property type="entry name" value="RNA_pol_sigma-70_dom"/>
</dbReference>
<dbReference type="EMBL" id="SMTL01000005">
    <property type="protein sequence ID" value="TDK32136.1"/>
    <property type="molecule type" value="Genomic_DNA"/>
</dbReference>
<protein>
    <submittedName>
        <fullName evidence="7">Sigma-70 family RNA polymerase sigma factor</fullName>
    </submittedName>
</protein>
<evidence type="ECO:0000256" key="3">
    <source>
        <dbReference type="ARBA" id="ARBA00023082"/>
    </source>
</evidence>
<dbReference type="InterPro" id="IPR039425">
    <property type="entry name" value="RNA_pol_sigma-70-like"/>
</dbReference>
<evidence type="ECO:0000259" key="5">
    <source>
        <dbReference type="Pfam" id="PF04542"/>
    </source>
</evidence>
<feature type="domain" description="RNA polymerase sigma factor 70 region 4 type 2" evidence="6">
    <location>
        <begin position="107"/>
        <end position="158"/>
    </location>
</feature>
<dbReference type="PANTHER" id="PTHR43133">
    <property type="entry name" value="RNA POLYMERASE ECF-TYPE SIGMA FACTO"/>
    <property type="match status" value="1"/>
</dbReference>
<keyword evidence="4" id="KW-0804">Transcription</keyword>
<evidence type="ECO:0000256" key="1">
    <source>
        <dbReference type="ARBA" id="ARBA00010641"/>
    </source>
</evidence>
<dbReference type="InterPro" id="IPR007627">
    <property type="entry name" value="RNA_pol_sigma70_r2"/>
</dbReference>
<name>A0A4R5UB36_9HYPH</name>
<dbReference type="InterPro" id="IPR013324">
    <property type="entry name" value="RNA_pol_sigma_r3/r4-like"/>
</dbReference>
<keyword evidence="2" id="KW-0805">Transcription regulation</keyword>
<gene>
    <name evidence="7" type="ORF">E2F50_17490</name>
</gene>
<evidence type="ECO:0000256" key="4">
    <source>
        <dbReference type="ARBA" id="ARBA00023163"/>
    </source>
</evidence>
<dbReference type="CDD" id="cd06171">
    <property type="entry name" value="Sigma70_r4"/>
    <property type="match status" value="1"/>
</dbReference>
<dbReference type="Pfam" id="PF08281">
    <property type="entry name" value="Sigma70_r4_2"/>
    <property type="match status" value="1"/>
</dbReference>
<evidence type="ECO:0000259" key="6">
    <source>
        <dbReference type="Pfam" id="PF08281"/>
    </source>
</evidence>
<dbReference type="AlphaFoldDB" id="A0A4R5UB36"/>
<sequence>MDAHSQQGQLEKEVVQLVPELRRFARRFHSASYDIDDLVQETVLKALANAEKFQPGTRLKSWMFTIMRNIFCTKFGLQKREQVGFEDDVAGSRSVNAAQEWSVRGHELEKAIGQLPDPYRLALKMVFIDGVSYEEAAKRCKCPVGTVKSRVNRARQQLAKQLNDEDD</sequence>
<dbReference type="GO" id="GO:0006352">
    <property type="term" value="P:DNA-templated transcription initiation"/>
    <property type="evidence" value="ECO:0007669"/>
    <property type="project" value="InterPro"/>
</dbReference>
<dbReference type="Gene3D" id="1.10.10.10">
    <property type="entry name" value="Winged helix-like DNA-binding domain superfamily/Winged helix DNA-binding domain"/>
    <property type="match status" value="1"/>
</dbReference>
<reference evidence="7 8" key="1">
    <citation type="submission" date="2019-03" db="EMBL/GenBank/DDBJ databases">
        <title>Rhizobium sp. nov., an bacterium isolated from biocrust in Mu Us Desert.</title>
        <authorList>
            <person name="Lixiong L."/>
        </authorList>
    </citation>
    <scope>NUCLEOTIDE SEQUENCE [LARGE SCALE GENOMIC DNA]</scope>
    <source>
        <strain evidence="7 8">SPY-1</strain>
    </source>
</reference>
<dbReference type="InterPro" id="IPR013249">
    <property type="entry name" value="RNA_pol_sigma70_r4_t2"/>
</dbReference>
<dbReference type="Proteomes" id="UP000295238">
    <property type="component" value="Unassembled WGS sequence"/>
</dbReference>
<dbReference type="NCBIfam" id="TIGR02937">
    <property type="entry name" value="sigma70-ECF"/>
    <property type="match status" value="1"/>
</dbReference>
<dbReference type="GO" id="GO:0016987">
    <property type="term" value="F:sigma factor activity"/>
    <property type="evidence" value="ECO:0007669"/>
    <property type="project" value="UniProtKB-KW"/>
</dbReference>
<keyword evidence="8" id="KW-1185">Reference proteome</keyword>
<dbReference type="PANTHER" id="PTHR43133:SF25">
    <property type="entry name" value="RNA POLYMERASE SIGMA FACTOR RFAY-RELATED"/>
    <property type="match status" value="1"/>
</dbReference>
<dbReference type="Gene3D" id="1.10.1740.10">
    <property type="match status" value="1"/>
</dbReference>
<comment type="similarity">
    <text evidence="1">Belongs to the sigma-70 factor family. ECF subfamily.</text>
</comment>
<organism evidence="7 8">
    <name type="scientific">Rhizobium deserti</name>
    <dbReference type="NCBI Taxonomy" id="2547961"/>
    <lineage>
        <taxon>Bacteria</taxon>
        <taxon>Pseudomonadati</taxon>
        <taxon>Pseudomonadota</taxon>
        <taxon>Alphaproteobacteria</taxon>
        <taxon>Hyphomicrobiales</taxon>
        <taxon>Rhizobiaceae</taxon>
        <taxon>Rhizobium/Agrobacterium group</taxon>
        <taxon>Rhizobium</taxon>
    </lineage>
</organism>
<evidence type="ECO:0000313" key="7">
    <source>
        <dbReference type="EMBL" id="TDK32136.1"/>
    </source>
</evidence>
<dbReference type="OrthoDB" id="9803470at2"/>